<evidence type="ECO:0000313" key="4">
    <source>
        <dbReference type="EMBL" id="MFD0750121.1"/>
    </source>
</evidence>
<comment type="caution">
    <text evidence="4">The sequence shown here is derived from an EMBL/GenBank/DDBJ whole genome shotgun (WGS) entry which is preliminary data.</text>
</comment>
<evidence type="ECO:0000256" key="2">
    <source>
        <dbReference type="ARBA" id="ARBA00023136"/>
    </source>
</evidence>
<comment type="subcellular location">
    <subcellularLocation>
        <location evidence="1">Membrane</location>
    </subcellularLocation>
</comment>
<keyword evidence="5" id="KW-1185">Reference proteome</keyword>
<dbReference type="Pfam" id="PF01103">
    <property type="entry name" value="Omp85"/>
    <property type="match status" value="1"/>
</dbReference>
<accession>A0ABW2Z055</accession>
<dbReference type="Gene3D" id="2.40.160.50">
    <property type="entry name" value="membrane protein fhac: a member of the omp85/tpsb transporter family"/>
    <property type="match status" value="1"/>
</dbReference>
<gene>
    <name evidence="4" type="ORF">ACFQZS_08215</name>
</gene>
<dbReference type="InterPro" id="IPR000184">
    <property type="entry name" value="Bac_surfAg_D15"/>
</dbReference>
<proteinExistence type="predicted"/>
<name>A0ABW2Z055_9SPHI</name>
<dbReference type="EMBL" id="JBHTHU010000005">
    <property type="protein sequence ID" value="MFD0750121.1"/>
    <property type="molecule type" value="Genomic_DNA"/>
</dbReference>
<evidence type="ECO:0000256" key="1">
    <source>
        <dbReference type="ARBA" id="ARBA00004370"/>
    </source>
</evidence>
<reference evidence="5" key="1">
    <citation type="journal article" date="2019" name="Int. J. Syst. Evol. Microbiol.">
        <title>The Global Catalogue of Microorganisms (GCM) 10K type strain sequencing project: providing services to taxonomists for standard genome sequencing and annotation.</title>
        <authorList>
            <consortium name="The Broad Institute Genomics Platform"/>
            <consortium name="The Broad Institute Genome Sequencing Center for Infectious Disease"/>
            <person name="Wu L."/>
            <person name="Ma J."/>
        </authorList>
    </citation>
    <scope>NUCLEOTIDE SEQUENCE [LARGE SCALE GENOMIC DNA]</scope>
    <source>
        <strain evidence="5">CCUG 63418</strain>
    </source>
</reference>
<sequence>MSSDHPKNKNIIDTAGKTDLIDIARDVFNIQSKRTPDTAGKKIYFSILPVSSSNAGPDRMLLTSTTASFYLGNPQTTYISNVNFTPYFNFSGRYGLPIRSNIWLKHNMFNIQGDTRLLVYPQYTWGLGGGQPTDHKFLVDYKYVRFYQSVVKRITSYLYLGIGYNLDYYFDVDSDNGAKTSFEQFTNYEYGTRANQSSFSSGPSFNVLYDSRNNSLNPLPGWYGNFIYRLNYKSWGSSNSWQSLYVDVRKYHSFSTDNKKNMLAFWTYYWATLTPLTPYLNLPAIGMEPNQRSGRGIAQNRYRGQALLYFETEYRKDLTQNGLLGFVVFANINSASESNTRQFKYWNPAAGAGIRIKYNKKSDTNIGLDFGVSKGYNSLLLTVGEAF</sequence>
<evidence type="ECO:0000313" key="5">
    <source>
        <dbReference type="Proteomes" id="UP001596958"/>
    </source>
</evidence>
<feature type="domain" description="Bacterial surface antigen (D15)" evidence="3">
    <location>
        <begin position="141"/>
        <end position="358"/>
    </location>
</feature>
<dbReference type="Proteomes" id="UP001596958">
    <property type="component" value="Unassembled WGS sequence"/>
</dbReference>
<keyword evidence="2" id="KW-0472">Membrane</keyword>
<dbReference type="RefSeq" id="WP_377099092.1">
    <property type="nucleotide sequence ID" value="NZ_JBHTHU010000005.1"/>
</dbReference>
<evidence type="ECO:0000259" key="3">
    <source>
        <dbReference type="Pfam" id="PF01103"/>
    </source>
</evidence>
<organism evidence="4 5">
    <name type="scientific">Mucilaginibacter calamicampi</name>
    <dbReference type="NCBI Taxonomy" id="1302352"/>
    <lineage>
        <taxon>Bacteria</taxon>
        <taxon>Pseudomonadati</taxon>
        <taxon>Bacteroidota</taxon>
        <taxon>Sphingobacteriia</taxon>
        <taxon>Sphingobacteriales</taxon>
        <taxon>Sphingobacteriaceae</taxon>
        <taxon>Mucilaginibacter</taxon>
    </lineage>
</organism>
<protein>
    <submittedName>
        <fullName evidence="4">BamA/TamA family outer membrane protein</fullName>
    </submittedName>
</protein>